<evidence type="ECO:0000313" key="1">
    <source>
        <dbReference type="EMBL" id="KAK1148959.1"/>
    </source>
</evidence>
<proteinExistence type="predicted"/>
<sequence>MSSQSDTQKPKAKPSPPRPSSSVILVSPKNEILLLHRVKTSTSFASAHVFPGGNLSSQDGPCPPVEDLTRHDDGPWYRQAALRELFEESGILLAKNKSSGKMLTVAEDEREKGRRSIHQQEVNFLDWLHGLDSAAVPDTEQLIPFTRWITPTNVPRRYSTQMYLYFLPLPLESEKSLLKELPAEGEREEIQVPTSDGGIEVTEARFLPASEWLHMAQQGEIMLFPPQFLLLHLVSQFLDKEPRAGTSIDDLKNRRTQLVEFAHSGTPPWTKKCISPKMLKMTSDKRTVLALDHPGSELKGSDRQGESDRVVLVRFSQGAARQLEVCWKKESRIFTTVRQFNPPAHPLRILTVVNLRHYQPPKWRTKRERLSICMFSPSFFFLYFPSFPPAGYVPRKCSATNRIIKANDHASVQLSVGKVDENGRYTGENNTYALCGFIRARGESDDSFNRLAQRDGYLKNVWSANRQR</sequence>
<reference evidence="1 2" key="1">
    <citation type="journal article" date="2023" name="ACS Omega">
        <title>Identification of the Neoaspergillic Acid Biosynthesis Gene Cluster by Establishing an In Vitro CRISPR-Ribonucleoprotein Genetic System in Aspergillus melleus.</title>
        <authorList>
            <person name="Yuan B."/>
            <person name="Grau M.F."/>
            <person name="Murata R.M."/>
            <person name="Torok T."/>
            <person name="Venkateswaran K."/>
            <person name="Stajich J.E."/>
            <person name="Wang C.C.C."/>
        </authorList>
    </citation>
    <scope>NUCLEOTIDE SEQUENCE [LARGE SCALE GENOMIC DNA]</scope>
    <source>
        <strain evidence="1 2">IMV 1140</strain>
    </source>
</reference>
<accession>A0ACC3BEG8</accession>
<dbReference type="Proteomes" id="UP001177260">
    <property type="component" value="Unassembled WGS sequence"/>
</dbReference>
<evidence type="ECO:0000313" key="2">
    <source>
        <dbReference type="Proteomes" id="UP001177260"/>
    </source>
</evidence>
<name>A0ACC3BEG8_9EURO</name>
<comment type="caution">
    <text evidence="1">The sequence shown here is derived from an EMBL/GenBank/DDBJ whole genome shotgun (WGS) entry which is preliminary data.</text>
</comment>
<gene>
    <name evidence="1" type="ORF">N8T08_007634</name>
</gene>
<organism evidence="1 2">
    <name type="scientific">Aspergillus melleus</name>
    <dbReference type="NCBI Taxonomy" id="138277"/>
    <lineage>
        <taxon>Eukaryota</taxon>
        <taxon>Fungi</taxon>
        <taxon>Dikarya</taxon>
        <taxon>Ascomycota</taxon>
        <taxon>Pezizomycotina</taxon>
        <taxon>Eurotiomycetes</taxon>
        <taxon>Eurotiomycetidae</taxon>
        <taxon>Eurotiales</taxon>
        <taxon>Aspergillaceae</taxon>
        <taxon>Aspergillus</taxon>
        <taxon>Aspergillus subgen. Circumdati</taxon>
    </lineage>
</organism>
<dbReference type="EMBL" id="JAOPJF010000005">
    <property type="protein sequence ID" value="KAK1148959.1"/>
    <property type="molecule type" value="Genomic_DNA"/>
</dbReference>
<keyword evidence="2" id="KW-1185">Reference proteome</keyword>
<protein>
    <submittedName>
        <fullName evidence="1">Uncharacterized protein</fullName>
    </submittedName>
</protein>